<dbReference type="EMBL" id="LAZR01004576">
    <property type="protein sequence ID" value="KKN07389.1"/>
    <property type="molecule type" value="Genomic_DNA"/>
</dbReference>
<dbReference type="AlphaFoldDB" id="A0A0F9MP42"/>
<comment type="caution">
    <text evidence="1">The sequence shown here is derived from an EMBL/GenBank/DDBJ whole genome shotgun (WGS) entry which is preliminary data.</text>
</comment>
<reference evidence="1" key="1">
    <citation type="journal article" date="2015" name="Nature">
        <title>Complex archaea that bridge the gap between prokaryotes and eukaryotes.</title>
        <authorList>
            <person name="Spang A."/>
            <person name="Saw J.H."/>
            <person name="Jorgensen S.L."/>
            <person name="Zaremba-Niedzwiedzka K."/>
            <person name="Martijn J."/>
            <person name="Lind A.E."/>
            <person name="van Eijk R."/>
            <person name="Schleper C."/>
            <person name="Guy L."/>
            <person name="Ettema T.J."/>
        </authorList>
    </citation>
    <scope>NUCLEOTIDE SEQUENCE</scope>
</reference>
<evidence type="ECO:0000313" key="1">
    <source>
        <dbReference type="EMBL" id="KKN07389.1"/>
    </source>
</evidence>
<sequence>MKHIPMDDINLSFTVEDWINSNTAEVTMTVNASTEGQDGLDLRTEIKEALESLVDTEWRFIDISRNTGRSGLEEWNVMAQARVEEKDLNNLPSRAKELGRKGLQYRVGNVDFTPTKEQFEDLYRDLRSKINGLISEELSTLNTELPGRKWRVGAINYNFGQMPMAHARGAPVMMAMSASAVPDMDFEDAGGAPGDFGGFEVSQKIELSATVTVSSVVDGFANL</sequence>
<protein>
    <submittedName>
        <fullName evidence="1">Uncharacterized protein</fullName>
    </submittedName>
</protein>
<name>A0A0F9MP42_9ZZZZ</name>
<accession>A0A0F9MP42</accession>
<gene>
    <name evidence="1" type="ORF">LCGC14_1067590</name>
</gene>
<organism evidence="1">
    <name type="scientific">marine sediment metagenome</name>
    <dbReference type="NCBI Taxonomy" id="412755"/>
    <lineage>
        <taxon>unclassified sequences</taxon>
        <taxon>metagenomes</taxon>
        <taxon>ecological metagenomes</taxon>
    </lineage>
</organism>
<proteinExistence type="predicted"/>